<dbReference type="Gene3D" id="2.10.55.10">
    <property type="entry name" value="Leishmanolysin domain 3"/>
    <property type="match status" value="1"/>
</dbReference>
<evidence type="ECO:0000256" key="1">
    <source>
        <dbReference type="ARBA" id="ARBA00005860"/>
    </source>
</evidence>
<evidence type="ECO:0000256" key="7">
    <source>
        <dbReference type="PIRSR" id="PIRSR601577-2"/>
    </source>
</evidence>
<dbReference type="PROSITE" id="PS01186">
    <property type="entry name" value="EGF_2"/>
    <property type="match status" value="1"/>
</dbReference>
<gene>
    <name evidence="10" type="ORF">Salat_0611500</name>
</gene>
<evidence type="ECO:0000256" key="3">
    <source>
        <dbReference type="ARBA" id="ARBA00022723"/>
    </source>
</evidence>
<dbReference type="Pfam" id="PF01457">
    <property type="entry name" value="Peptidase_M8"/>
    <property type="match status" value="1"/>
</dbReference>
<dbReference type="GO" id="GO:0004222">
    <property type="term" value="F:metalloendopeptidase activity"/>
    <property type="evidence" value="ECO:0007669"/>
    <property type="project" value="InterPro"/>
</dbReference>
<evidence type="ECO:0000256" key="2">
    <source>
        <dbReference type="ARBA" id="ARBA00022670"/>
    </source>
</evidence>
<feature type="disulfide bond" evidence="8">
    <location>
        <begin position="303"/>
        <end position="313"/>
    </location>
</feature>
<comment type="similarity">
    <text evidence="1">Belongs to the peptidase M8 family.</text>
</comment>
<sequence length="499" mass="54663">MVTRVVLPRVIMHSRYHYGAFSENFTGLELEDGGGRGTSGSHWEKRLLMNEIMTGSVDTRSVVSKMTLALLEDSGWYRANYSMADRLDWGRSQGTEFVTLPCNRWKGAYHCNSTQFSGCTYNREAEGYCPIVNYSGDLPQWARYFPQANKGGQSSLADYCTYFVAYSDGSCTDTNSARAPDRMLGEVRGSSSRCMASSLVRSGFVRGSTTQGNGCYQHRCVNNTLEVAVDGIWKACPEAGGPVKFPGFNGELICPAYHELCNVDPVPVSGQCPNSCYFNGDCIDGRCHCFLGFEGHDCRHRACPNNCGGHGECLQDGVCNCENGYTGIDCSTAVCDEQCSLHGGVCDNGVCEFRCSDYAGYTCQNSSTLIPSLSVCKDVLQTDMSGQHCAPSELSILQQLEEVVVMPNYHRLFPGGPRKFLNYIRGRDCDGAAKRLACWISIQKCDEDGDNRLRVCHSACQSYNAACGASLDCSDQTLFSNEDEGEGLCTGWGELNSWL</sequence>
<dbReference type="GO" id="GO:0016020">
    <property type="term" value="C:membrane"/>
    <property type="evidence" value="ECO:0007669"/>
    <property type="project" value="InterPro"/>
</dbReference>
<dbReference type="FunFam" id="3.90.132.10:FF:000001">
    <property type="entry name" value="leishmanolysin-like peptidase isoform X2"/>
    <property type="match status" value="1"/>
</dbReference>
<dbReference type="Pfam" id="PF23106">
    <property type="entry name" value="EGF_Teneurin"/>
    <property type="match status" value="1"/>
</dbReference>
<dbReference type="PANTHER" id="PTHR10942">
    <property type="entry name" value="LEISHMANOLYSIN-LIKE PEPTIDASE"/>
    <property type="match status" value="1"/>
</dbReference>
<comment type="caution">
    <text evidence="8">Lacks conserved residue(s) required for the propagation of feature annotation.</text>
</comment>
<proteinExistence type="inferred from homology"/>
<feature type="binding site" evidence="7">
    <location>
        <position position="42"/>
    </location>
    <ligand>
        <name>Zn(2+)</name>
        <dbReference type="ChEBI" id="CHEBI:29105"/>
        <note>catalytic</note>
    </ligand>
</feature>
<dbReference type="PROSITE" id="PS00022">
    <property type="entry name" value="EGF_1"/>
    <property type="match status" value="1"/>
</dbReference>
<dbReference type="FunFam" id="2.30.34.10:FF:000001">
    <property type="entry name" value="leishmanolysin-like isoform X2"/>
    <property type="match status" value="1"/>
</dbReference>
<dbReference type="InterPro" id="IPR036790">
    <property type="entry name" value="Frizzled_dom_sf"/>
</dbReference>
<dbReference type="Proteomes" id="UP001293254">
    <property type="component" value="Unassembled WGS sequence"/>
</dbReference>
<keyword evidence="3 7" id="KW-0479">Metal-binding</keyword>
<protein>
    <submittedName>
        <fullName evidence="10">Leishmanolysin-like peptidase</fullName>
    </submittedName>
</protein>
<accession>A0AAE1YQS6</accession>
<keyword evidence="2" id="KW-0645">Protease</keyword>
<dbReference type="AlphaFoldDB" id="A0AAE1YQS6"/>
<keyword evidence="8" id="KW-1015">Disulfide bond</keyword>
<dbReference type="InterPro" id="IPR001577">
    <property type="entry name" value="Peptidase_M8"/>
</dbReference>
<name>A0AAE1YQS6_9LAMI</name>
<evidence type="ECO:0000256" key="5">
    <source>
        <dbReference type="ARBA" id="ARBA00022833"/>
    </source>
</evidence>
<dbReference type="PRINTS" id="PR00782">
    <property type="entry name" value="LSHMANOLYSIN"/>
</dbReference>
<dbReference type="GO" id="GO:0006508">
    <property type="term" value="P:proteolysis"/>
    <property type="evidence" value="ECO:0007669"/>
    <property type="project" value="UniProtKB-KW"/>
</dbReference>
<keyword evidence="11" id="KW-1185">Reference proteome</keyword>
<dbReference type="GO" id="GO:0046872">
    <property type="term" value="F:metal ion binding"/>
    <property type="evidence" value="ECO:0007669"/>
    <property type="project" value="UniProtKB-KW"/>
</dbReference>
<keyword evidence="5 7" id="KW-0862">Zinc</keyword>
<dbReference type="SUPFAM" id="SSF55486">
    <property type="entry name" value="Metalloproteases ('zincins'), catalytic domain"/>
    <property type="match status" value="1"/>
</dbReference>
<reference evidence="10" key="2">
    <citation type="journal article" date="2024" name="Plant">
        <title>Genomic evolution and insights into agronomic trait innovations of Sesamum species.</title>
        <authorList>
            <person name="Miao H."/>
            <person name="Wang L."/>
            <person name="Qu L."/>
            <person name="Liu H."/>
            <person name="Sun Y."/>
            <person name="Le M."/>
            <person name="Wang Q."/>
            <person name="Wei S."/>
            <person name="Zheng Y."/>
            <person name="Lin W."/>
            <person name="Duan Y."/>
            <person name="Cao H."/>
            <person name="Xiong S."/>
            <person name="Wang X."/>
            <person name="Wei L."/>
            <person name="Li C."/>
            <person name="Ma Q."/>
            <person name="Ju M."/>
            <person name="Zhao R."/>
            <person name="Li G."/>
            <person name="Mu C."/>
            <person name="Tian Q."/>
            <person name="Mei H."/>
            <person name="Zhang T."/>
            <person name="Gao T."/>
            <person name="Zhang H."/>
        </authorList>
    </citation>
    <scope>NUCLEOTIDE SEQUENCE</scope>
    <source>
        <strain evidence="10">3651</strain>
    </source>
</reference>
<dbReference type="PANTHER" id="PTHR10942:SF0">
    <property type="entry name" value="LEISHMANOLYSIN-LIKE PEPTIDASE"/>
    <property type="match status" value="1"/>
</dbReference>
<organism evidence="10 11">
    <name type="scientific">Sesamum alatum</name>
    <dbReference type="NCBI Taxonomy" id="300844"/>
    <lineage>
        <taxon>Eukaryota</taxon>
        <taxon>Viridiplantae</taxon>
        <taxon>Streptophyta</taxon>
        <taxon>Embryophyta</taxon>
        <taxon>Tracheophyta</taxon>
        <taxon>Spermatophyta</taxon>
        <taxon>Magnoliopsida</taxon>
        <taxon>eudicotyledons</taxon>
        <taxon>Gunneridae</taxon>
        <taxon>Pentapetalae</taxon>
        <taxon>asterids</taxon>
        <taxon>lamiids</taxon>
        <taxon>Lamiales</taxon>
        <taxon>Pedaliaceae</taxon>
        <taxon>Sesamum</taxon>
    </lineage>
</organism>
<dbReference type="FunFam" id="2.10.25.10:FF:000016">
    <property type="entry name" value="Teneurin transmembrane protein 2"/>
    <property type="match status" value="1"/>
</dbReference>
<dbReference type="PROSITE" id="PS50026">
    <property type="entry name" value="EGF_3"/>
    <property type="match status" value="1"/>
</dbReference>
<dbReference type="Gene3D" id="3.90.132.10">
    <property type="entry name" value="Leishmanolysin , domain 2"/>
    <property type="match status" value="1"/>
</dbReference>
<evidence type="ECO:0000256" key="8">
    <source>
        <dbReference type="PROSITE-ProRule" id="PRU00076"/>
    </source>
</evidence>
<dbReference type="GO" id="GO:0005737">
    <property type="term" value="C:cytoplasm"/>
    <property type="evidence" value="ECO:0007669"/>
    <property type="project" value="TreeGrafter"/>
</dbReference>
<feature type="domain" description="EGF-like" evidence="9">
    <location>
        <begin position="299"/>
        <end position="331"/>
    </location>
</feature>
<dbReference type="Gene3D" id="2.30.34.10">
    <property type="entry name" value="Leishmanolysin domain 4"/>
    <property type="match status" value="1"/>
</dbReference>
<keyword evidence="4" id="KW-0378">Hydrolase</keyword>
<dbReference type="InterPro" id="IPR000742">
    <property type="entry name" value="EGF"/>
</dbReference>
<comment type="cofactor">
    <cofactor evidence="7">
        <name>Zn(2+)</name>
        <dbReference type="ChEBI" id="CHEBI:29105"/>
    </cofactor>
    <text evidence="7">Binds 1 zinc ion per subunit.</text>
</comment>
<evidence type="ECO:0000259" key="9">
    <source>
        <dbReference type="PROSITE" id="PS50026"/>
    </source>
</evidence>
<dbReference type="SUPFAM" id="SSF63501">
    <property type="entry name" value="Frizzled cysteine-rich domain"/>
    <property type="match status" value="1"/>
</dbReference>
<keyword evidence="8" id="KW-0245">EGF-like domain</keyword>
<dbReference type="GO" id="GO:0007155">
    <property type="term" value="P:cell adhesion"/>
    <property type="evidence" value="ECO:0007669"/>
    <property type="project" value="InterPro"/>
</dbReference>
<evidence type="ECO:0000313" key="10">
    <source>
        <dbReference type="EMBL" id="KAK4434487.1"/>
    </source>
</evidence>
<feature type="disulfide bond" evidence="8">
    <location>
        <begin position="321"/>
        <end position="330"/>
    </location>
</feature>
<dbReference type="EMBL" id="JACGWO010000002">
    <property type="protein sequence ID" value="KAK4434487.1"/>
    <property type="molecule type" value="Genomic_DNA"/>
</dbReference>
<reference evidence="10" key="1">
    <citation type="submission" date="2020-06" db="EMBL/GenBank/DDBJ databases">
        <authorList>
            <person name="Li T."/>
            <person name="Hu X."/>
            <person name="Zhang T."/>
            <person name="Song X."/>
            <person name="Zhang H."/>
            <person name="Dai N."/>
            <person name="Sheng W."/>
            <person name="Hou X."/>
            <person name="Wei L."/>
        </authorList>
    </citation>
    <scope>NUCLEOTIDE SEQUENCE</scope>
    <source>
        <strain evidence="10">3651</strain>
        <tissue evidence="10">Leaf</tissue>
    </source>
</reference>
<keyword evidence="6 7" id="KW-0482">Metalloprotease</keyword>
<dbReference type="FunFam" id="2.10.55.10:FF:000002">
    <property type="entry name" value="leishmanolysin-like peptidase isoform X2"/>
    <property type="match status" value="1"/>
</dbReference>
<dbReference type="Gene3D" id="2.10.25.10">
    <property type="entry name" value="Laminin"/>
    <property type="match status" value="2"/>
</dbReference>
<evidence type="ECO:0000313" key="11">
    <source>
        <dbReference type="Proteomes" id="UP001293254"/>
    </source>
</evidence>
<comment type="caution">
    <text evidence="10">The sequence shown here is derived from an EMBL/GenBank/DDBJ whole genome shotgun (WGS) entry which is preliminary data.</text>
</comment>
<evidence type="ECO:0000256" key="6">
    <source>
        <dbReference type="ARBA" id="ARBA00023049"/>
    </source>
</evidence>
<evidence type="ECO:0000256" key="4">
    <source>
        <dbReference type="ARBA" id="ARBA00022801"/>
    </source>
</evidence>